<keyword evidence="3" id="KW-1185">Reference proteome</keyword>
<sequence length="253" mass="28001">MPHTGLFTQVDPVLELRRYNMAPSMTHGKGTNRIKSAKNESIMTGIGKERLKSRERSKTLDVVPSIAGYHVTKHWSREGSSLIEQYSSKKVNFSSKPLQLSRPNAKPGISSSKSRGKVGDISAKVKPTKPSGQAIEMIKGKLPTAGKRRGSETPSLLMVTSRKRSLSIPSDAKEHYSITTIVKARSLAMKWRGRQGKQSRRQTILPTITDNTSKFSLCANVKCSPQFEEVIKLLEGDHNVEDAVSDMKSLQLK</sequence>
<protein>
    <submittedName>
        <fullName evidence="2">Uncharacterized protein</fullName>
    </submittedName>
</protein>
<evidence type="ECO:0000313" key="3">
    <source>
        <dbReference type="Proteomes" id="UP000275408"/>
    </source>
</evidence>
<feature type="region of interest" description="Disordered" evidence="1">
    <location>
        <begin position="94"/>
        <end position="130"/>
    </location>
</feature>
<name>A0A3M6UGM3_POCDA</name>
<accession>A0A3M6UGM3</accession>
<evidence type="ECO:0000313" key="2">
    <source>
        <dbReference type="EMBL" id="RMX52719.1"/>
    </source>
</evidence>
<dbReference type="OrthoDB" id="5970391at2759"/>
<proteinExistence type="predicted"/>
<evidence type="ECO:0000256" key="1">
    <source>
        <dbReference type="SAM" id="MobiDB-lite"/>
    </source>
</evidence>
<comment type="caution">
    <text evidence="2">The sequence shown here is derived from an EMBL/GenBank/DDBJ whole genome shotgun (WGS) entry which is preliminary data.</text>
</comment>
<dbReference type="Proteomes" id="UP000275408">
    <property type="component" value="Unassembled WGS sequence"/>
</dbReference>
<organism evidence="2 3">
    <name type="scientific">Pocillopora damicornis</name>
    <name type="common">Cauliflower coral</name>
    <name type="synonym">Millepora damicornis</name>
    <dbReference type="NCBI Taxonomy" id="46731"/>
    <lineage>
        <taxon>Eukaryota</taxon>
        <taxon>Metazoa</taxon>
        <taxon>Cnidaria</taxon>
        <taxon>Anthozoa</taxon>
        <taxon>Hexacorallia</taxon>
        <taxon>Scleractinia</taxon>
        <taxon>Astrocoeniina</taxon>
        <taxon>Pocilloporidae</taxon>
        <taxon>Pocillopora</taxon>
    </lineage>
</organism>
<dbReference type="AlphaFoldDB" id="A0A3M6UGM3"/>
<gene>
    <name evidence="2" type="ORF">pdam_00004206</name>
</gene>
<dbReference type="EMBL" id="RCHS01001596">
    <property type="protein sequence ID" value="RMX52719.1"/>
    <property type="molecule type" value="Genomic_DNA"/>
</dbReference>
<reference evidence="2 3" key="1">
    <citation type="journal article" date="2018" name="Sci. Rep.">
        <title>Comparative analysis of the Pocillopora damicornis genome highlights role of immune system in coral evolution.</title>
        <authorList>
            <person name="Cunning R."/>
            <person name="Bay R.A."/>
            <person name="Gillette P."/>
            <person name="Baker A.C."/>
            <person name="Traylor-Knowles N."/>
        </authorList>
    </citation>
    <scope>NUCLEOTIDE SEQUENCE [LARGE SCALE GENOMIC DNA]</scope>
    <source>
        <strain evidence="2">RSMAS</strain>
        <tissue evidence="2">Whole animal</tissue>
    </source>
</reference>